<dbReference type="PANTHER" id="PTHR47027">
    <property type="entry name" value="REVERSE TRANSCRIPTASE DOMAIN-CONTAINING PROTEIN"/>
    <property type="match status" value="1"/>
</dbReference>
<dbReference type="Proteomes" id="UP001152797">
    <property type="component" value="Unassembled WGS sequence"/>
</dbReference>
<gene>
    <name evidence="1" type="ORF">C1SCF055_LOCUS22165</name>
</gene>
<comment type="caution">
    <text evidence="1">The sequence shown here is derived from an EMBL/GenBank/DDBJ whole genome shotgun (WGS) entry which is preliminary data.</text>
</comment>
<sequence>MPPETLQDLLAHLQEPSAIEQAELPEHLQRVLRSLHTDTYFQVHGQTDCCHTSVGSRPGDCFADVVFSYLFARVMKCFQSKLSQAGLQEVIHDAKIFDPYANGEADGHQTHYTGPIWMDDLCVGISATTPALMLRKAGATTSLLLETLVGFGMTPNLKKGKTELLLSLRGKGVRKIKQQLFGPSSAGSIPIVCEANTQHVSVVGQYQHLGGLLHHGGDHRQEMKRRIAIAHTAFNLHRKVIYQNGEISKGKRVQLFNTLIVSKLVYGCESWVLRDQKSKEQLHAAIMPMFAACQTEVDEFDVELYSACVEVLMEEGTLEDKYYRVWALTRARALAWTKFLQTMHGLQTHVSAQDLEAFGLCKEDFNAFIDRLVNPSSWPWFQHEHCDGDPEQSLADLEWQCENVTVDAAARTPWGFSCLALREIRQILVGNQLMLFCLRMMTVLYVKGGCGAMEHPARPPKETSASIWNTPLLNLLLQLPGFRLWEFAQGLLGAVSAKPTMILSLNLPTLGMSIRQWRVVDELPKMASIGQGSDGKFKTMILKEYPPALCAALASAFWHALSQRPILANVQIPSDFFTICASMIVKTYSDALGPDYAGG</sequence>
<protein>
    <submittedName>
        <fullName evidence="3">RNase H type-1 domain-containing protein</fullName>
    </submittedName>
</protein>
<accession>A0A9P1G151</accession>
<evidence type="ECO:0000313" key="4">
    <source>
        <dbReference type="Proteomes" id="UP001152797"/>
    </source>
</evidence>
<name>A0A9P1G151_9DINO</name>
<evidence type="ECO:0000313" key="3">
    <source>
        <dbReference type="EMBL" id="CAL4782943.1"/>
    </source>
</evidence>
<reference evidence="1" key="1">
    <citation type="submission" date="2022-10" db="EMBL/GenBank/DDBJ databases">
        <authorList>
            <person name="Chen Y."/>
            <person name="Dougan E. K."/>
            <person name="Chan C."/>
            <person name="Rhodes N."/>
            <person name="Thang M."/>
        </authorList>
    </citation>
    <scope>NUCLEOTIDE SEQUENCE</scope>
</reference>
<dbReference type="EMBL" id="CAMXCT020002100">
    <property type="protein sequence ID" value="CAL1149006.1"/>
    <property type="molecule type" value="Genomic_DNA"/>
</dbReference>
<dbReference type="EMBL" id="CAMXCT010002100">
    <property type="protein sequence ID" value="CAI3995631.1"/>
    <property type="molecule type" value="Genomic_DNA"/>
</dbReference>
<evidence type="ECO:0000313" key="1">
    <source>
        <dbReference type="EMBL" id="CAI3995631.1"/>
    </source>
</evidence>
<dbReference type="PANTHER" id="PTHR47027:SF20">
    <property type="entry name" value="REVERSE TRANSCRIPTASE-LIKE PROTEIN WITH RNA-DIRECTED DNA POLYMERASE DOMAIN"/>
    <property type="match status" value="1"/>
</dbReference>
<reference evidence="2" key="2">
    <citation type="submission" date="2024-04" db="EMBL/GenBank/DDBJ databases">
        <authorList>
            <person name="Chen Y."/>
            <person name="Shah S."/>
            <person name="Dougan E. K."/>
            <person name="Thang M."/>
            <person name="Chan C."/>
        </authorList>
    </citation>
    <scope>NUCLEOTIDE SEQUENCE [LARGE SCALE GENOMIC DNA]</scope>
</reference>
<keyword evidence="4" id="KW-1185">Reference proteome</keyword>
<dbReference type="OrthoDB" id="6258470at2759"/>
<dbReference type="EMBL" id="CAMXCT030002100">
    <property type="protein sequence ID" value="CAL4782943.1"/>
    <property type="molecule type" value="Genomic_DNA"/>
</dbReference>
<evidence type="ECO:0000313" key="2">
    <source>
        <dbReference type="EMBL" id="CAL1149006.1"/>
    </source>
</evidence>
<proteinExistence type="predicted"/>
<organism evidence="1">
    <name type="scientific">Cladocopium goreaui</name>
    <dbReference type="NCBI Taxonomy" id="2562237"/>
    <lineage>
        <taxon>Eukaryota</taxon>
        <taxon>Sar</taxon>
        <taxon>Alveolata</taxon>
        <taxon>Dinophyceae</taxon>
        <taxon>Suessiales</taxon>
        <taxon>Symbiodiniaceae</taxon>
        <taxon>Cladocopium</taxon>
    </lineage>
</organism>
<dbReference type="AlphaFoldDB" id="A0A9P1G151"/>